<dbReference type="GeneID" id="78009409"/>
<evidence type="ECO:0000313" key="1">
    <source>
        <dbReference type="EMBL" id="SDO02312.1"/>
    </source>
</evidence>
<sequence length="47" mass="5068">MNFLRNLVAVVIAVLFLLALLVAVLLGSSEQRQIVISCINEILGTIS</sequence>
<name>A0A1H0G620_HALAD</name>
<dbReference type="Proteomes" id="UP000198860">
    <property type="component" value="Unassembled WGS sequence"/>
</dbReference>
<dbReference type="RefSeq" id="WP_167355989.1">
    <property type="nucleotide sequence ID" value="NZ_FNIZ01000002.1"/>
</dbReference>
<protein>
    <submittedName>
        <fullName evidence="1">Uncharacterized protein</fullName>
    </submittedName>
</protein>
<proteinExistence type="predicted"/>
<accession>A0A1H0G620</accession>
<gene>
    <name evidence="1" type="ORF">SAMN05421677_102232</name>
</gene>
<dbReference type="AlphaFoldDB" id="A0A1H0G620"/>
<reference evidence="2" key="1">
    <citation type="submission" date="2016-10" db="EMBL/GenBank/DDBJ databases">
        <authorList>
            <person name="Varghese N."/>
            <person name="Submissions S."/>
        </authorList>
    </citation>
    <scope>NUCLEOTIDE SEQUENCE [LARGE SCALE GENOMIC DNA]</scope>
    <source>
        <strain evidence="2">CGMCC 1.3703</strain>
    </source>
</reference>
<dbReference type="EMBL" id="FNIZ01000002">
    <property type="protein sequence ID" value="SDO02312.1"/>
    <property type="molecule type" value="Genomic_DNA"/>
</dbReference>
<dbReference type="STRING" id="240303.SAMN05421677_102232"/>
<organism evidence="1 2">
    <name type="scientific">Halobacillus aidingensis</name>
    <dbReference type="NCBI Taxonomy" id="240303"/>
    <lineage>
        <taxon>Bacteria</taxon>
        <taxon>Bacillati</taxon>
        <taxon>Bacillota</taxon>
        <taxon>Bacilli</taxon>
        <taxon>Bacillales</taxon>
        <taxon>Bacillaceae</taxon>
        <taxon>Halobacillus</taxon>
    </lineage>
</organism>
<evidence type="ECO:0000313" key="2">
    <source>
        <dbReference type="Proteomes" id="UP000198860"/>
    </source>
</evidence>
<keyword evidence="2" id="KW-1185">Reference proteome</keyword>